<dbReference type="PROSITE" id="PS51012">
    <property type="entry name" value="ABC_TM2"/>
    <property type="match status" value="1"/>
</dbReference>
<evidence type="ECO:0000256" key="5">
    <source>
        <dbReference type="RuleBase" id="RU361157"/>
    </source>
</evidence>
<dbReference type="InterPro" id="IPR013525">
    <property type="entry name" value="ABC2_TM"/>
</dbReference>
<dbReference type="PANTHER" id="PTHR43027:SF2">
    <property type="entry name" value="TRANSPORT PERMEASE PROTEIN"/>
    <property type="match status" value="1"/>
</dbReference>
<dbReference type="GO" id="GO:0140359">
    <property type="term" value="F:ABC-type transporter activity"/>
    <property type="evidence" value="ECO:0007669"/>
    <property type="project" value="InterPro"/>
</dbReference>
<keyword evidence="4 5" id="KW-0472">Membrane</keyword>
<evidence type="ECO:0000256" key="1">
    <source>
        <dbReference type="ARBA" id="ARBA00004141"/>
    </source>
</evidence>
<comment type="similarity">
    <text evidence="5">Belongs to the ABC-2 integral membrane protein family.</text>
</comment>
<keyword evidence="2 5" id="KW-0812">Transmembrane</keyword>
<dbReference type="PIRSF" id="PIRSF006648">
    <property type="entry name" value="DrrB"/>
    <property type="match status" value="1"/>
</dbReference>
<evidence type="ECO:0000313" key="8">
    <source>
        <dbReference type="Proteomes" id="UP000236488"/>
    </source>
</evidence>
<dbReference type="InterPro" id="IPR052902">
    <property type="entry name" value="ABC-2_transporter"/>
</dbReference>
<evidence type="ECO:0000256" key="2">
    <source>
        <dbReference type="ARBA" id="ARBA00022692"/>
    </source>
</evidence>
<dbReference type="EMBL" id="PPEL01000052">
    <property type="protein sequence ID" value="PNV65026.1"/>
    <property type="molecule type" value="Genomic_DNA"/>
</dbReference>
<keyword evidence="5" id="KW-0813">Transport</keyword>
<dbReference type="AlphaFoldDB" id="A0A2K2U3X8"/>
<evidence type="ECO:0000259" key="6">
    <source>
        <dbReference type="PROSITE" id="PS51012"/>
    </source>
</evidence>
<keyword evidence="8" id="KW-1185">Reference proteome</keyword>
<evidence type="ECO:0000256" key="4">
    <source>
        <dbReference type="ARBA" id="ARBA00023136"/>
    </source>
</evidence>
<sequence length="247" mass="26072">MKAFSTLFAVEFRLSLRDMNMPIFAAIMPVVVMLVIGMLFGGQPAHEGAGYTFVAQSVGAVSAIGICAGGAMGLPLVVSNYRYRKILKRYFVTPVSAGTILAVQVAVYTVYALVSAVLVFAVATLFFGFSFAGSWPAFIGSYALVCATMLALGMMVGGLAPNEKVAGVLASVLYFPMLLLSGTTLPYEVLPTAVQRAADLLPLTQGVKLLKATSLGLPLDQAIVPVLVLAAWAVMCAAVAVRFFKWE</sequence>
<proteinExistence type="inferred from homology"/>
<dbReference type="Proteomes" id="UP000236488">
    <property type="component" value="Unassembled WGS sequence"/>
</dbReference>
<feature type="transmembrane region" description="Helical" evidence="5">
    <location>
        <begin position="135"/>
        <end position="156"/>
    </location>
</feature>
<gene>
    <name evidence="7" type="ORF">C2L80_08750</name>
</gene>
<name>A0A2K2U3X8_9ACTN</name>
<feature type="transmembrane region" description="Helical" evidence="5">
    <location>
        <begin position="21"/>
        <end position="41"/>
    </location>
</feature>
<dbReference type="Pfam" id="PF01061">
    <property type="entry name" value="ABC2_membrane"/>
    <property type="match status" value="1"/>
</dbReference>
<organism evidence="7 8">
    <name type="scientific">Rubneribacter badeniensis</name>
    <dbReference type="NCBI Taxonomy" id="2070688"/>
    <lineage>
        <taxon>Bacteria</taxon>
        <taxon>Bacillati</taxon>
        <taxon>Actinomycetota</taxon>
        <taxon>Coriobacteriia</taxon>
        <taxon>Eggerthellales</taxon>
        <taxon>Eggerthellaceae</taxon>
        <taxon>Rubneribacter</taxon>
    </lineage>
</organism>
<feature type="domain" description="ABC transmembrane type-2" evidence="6">
    <location>
        <begin position="20"/>
        <end position="247"/>
    </location>
</feature>
<accession>A0A2K2U3X8</accession>
<dbReference type="InterPro" id="IPR047817">
    <property type="entry name" value="ABC2_TM_bact-type"/>
</dbReference>
<dbReference type="PRINTS" id="PR00164">
    <property type="entry name" value="ABC2TRNSPORT"/>
</dbReference>
<feature type="transmembrane region" description="Helical" evidence="5">
    <location>
        <begin position="53"/>
        <end position="78"/>
    </location>
</feature>
<comment type="caution">
    <text evidence="7">The sequence shown here is derived from an EMBL/GenBank/DDBJ whole genome shotgun (WGS) entry which is preliminary data.</text>
</comment>
<dbReference type="GO" id="GO:0043190">
    <property type="term" value="C:ATP-binding cassette (ABC) transporter complex"/>
    <property type="evidence" value="ECO:0007669"/>
    <property type="project" value="InterPro"/>
</dbReference>
<comment type="subcellular location">
    <subcellularLocation>
        <location evidence="5">Cell membrane</location>
        <topology evidence="5">Multi-pass membrane protein</topology>
    </subcellularLocation>
    <subcellularLocation>
        <location evidence="1">Membrane</location>
        <topology evidence="1">Multi-pass membrane protein</topology>
    </subcellularLocation>
</comment>
<dbReference type="RefSeq" id="WP_087198554.1">
    <property type="nucleotide sequence ID" value="NZ_DBEYRC010000171.1"/>
</dbReference>
<evidence type="ECO:0000313" key="7">
    <source>
        <dbReference type="EMBL" id="PNV65026.1"/>
    </source>
</evidence>
<feature type="transmembrane region" description="Helical" evidence="5">
    <location>
        <begin position="222"/>
        <end position="244"/>
    </location>
</feature>
<dbReference type="InterPro" id="IPR000412">
    <property type="entry name" value="ABC_2_transport"/>
</dbReference>
<reference evidence="7 8" key="1">
    <citation type="journal article" date="2018" name="Int. J. Syst. Evol. Microbiol.">
        <title>Rubneribacter badeniensis gen. nov., sp. nov. and Enteroscipio rubneri gen. nov., sp. nov., new members of the Eggerthellaceae isolated from human faeces.</title>
        <authorList>
            <person name="Danylec N."/>
            <person name="Gobl A."/>
            <person name="Stoll D.A."/>
            <person name="Hetzer B."/>
            <person name="Kulling S.E."/>
            <person name="Huch M."/>
        </authorList>
    </citation>
    <scope>NUCLEOTIDE SEQUENCE [LARGE SCALE GENOMIC DNA]</scope>
    <source>
        <strain evidence="7 8">ResAG-85</strain>
    </source>
</reference>
<evidence type="ECO:0000256" key="3">
    <source>
        <dbReference type="ARBA" id="ARBA00022989"/>
    </source>
</evidence>
<keyword evidence="3 5" id="KW-1133">Transmembrane helix</keyword>
<keyword evidence="5" id="KW-1003">Cell membrane</keyword>
<feature type="transmembrane region" description="Helical" evidence="5">
    <location>
        <begin position="99"/>
        <end position="129"/>
    </location>
</feature>
<feature type="transmembrane region" description="Helical" evidence="5">
    <location>
        <begin position="168"/>
        <end position="187"/>
    </location>
</feature>
<protein>
    <recommendedName>
        <fullName evidence="5">Transport permease protein</fullName>
    </recommendedName>
</protein>
<dbReference type="PANTHER" id="PTHR43027">
    <property type="entry name" value="DOXORUBICIN RESISTANCE ABC TRANSPORTER PERMEASE PROTEIN DRRC-RELATED"/>
    <property type="match status" value="1"/>
</dbReference>